<evidence type="ECO:0000313" key="1">
    <source>
        <dbReference type="EMBL" id="GAA2439903.1"/>
    </source>
</evidence>
<evidence type="ECO:0000313" key="2">
    <source>
        <dbReference type="Proteomes" id="UP001500460"/>
    </source>
</evidence>
<dbReference type="RefSeq" id="WP_344603969.1">
    <property type="nucleotide sequence ID" value="NZ_BAAATK010000018.1"/>
</dbReference>
<name>A0ABN3JTV9_9ACTN</name>
<accession>A0ABN3JTV9</accession>
<proteinExistence type="predicted"/>
<comment type="caution">
    <text evidence="1">The sequence shown here is derived from an EMBL/GenBank/DDBJ whole genome shotgun (WGS) entry which is preliminary data.</text>
</comment>
<sequence length="314" mass="33997">MPLREGEWNLSYSANGVHPGANFTFGTVGSGYYLLEPYEITYADVDAGDTPMPREDGARFGEDFRGQATITFEVGVDTVDDATTLLGRHGANLDAVSVMGQAWDGKAVRKRMATPAVLRTTQGGRPRRFYGRPRKFAPAASKLTRQGYTPVVATFVCVDSTAYDDTEKTLRVDLSPPPHRGLVGPLKEPLSMTGQGATKTPGEVVIGGQRPTWPVIRIYGPISNPACEVVGSWKAEFTGLALAAGQYVTIDPRPWVRTVLRNGGASVAGALTRKSPRLADMLLPVGRHDFILRGSDATGLSYMTISWRDAYPYL</sequence>
<dbReference type="EMBL" id="BAAATK010000018">
    <property type="protein sequence ID" value="GAA2439903.1"/>
    <property type="molecule type" value="Genomic_DNA"/>
</dbReference>
<evidence type="ECO:0008006" key="3">
    <source>
        <dbReference type="Google" id="ProtNLM"/>
    </source>
</evidence>
<protein>
    <recommendedName>
        <fullName evidence="3">Minor tail protein</fullName>
    </recommendedName>
</protein>
<gene>
    <name evidence="1" type="ORF">GCM10010421_32760</name>
</gene>
<dbReference type="Proteomes" id="UP001500460">
    <property type="component" value="Unassembled WGS sequence"/>
</dbReference>
<keyword evidence="2" id="KW-1185">Reference proteome</keyword>
<organism evidence="1 2">
    <name type="scientific">Streptomyces glaucus</name>
    <dbReference type="NCBI Taxonomy" id="284029"/>
    <lineage>
        <taxon>Bacteria</taxon>
        <taxon>Bacillati</taxon>
        <taxon>Actinomycetota</taxon>
        <taxon>Actinomycetes</taxon>
        <taxon>Kitasatosporales</taxon>
        <taxon>Streptomycetaceae</taxon>
        <taxon>Streptomyces</taxon>
    </lineage>
</organism>
<reference evidence="1 2" key="1">
    <citation type="journal article" date="2019" name="Int. J. Syst. Evol. Microbiol.">
        <title>The Global Catalogue of Microorganisms (GCM) 10K type strain sequencing project: providing services to taxonomists for standard genome sequencing and annotation.</title>
        <authorList>
            <consortium name="The Broad Institute Genomics Platform"/>
            <consortium name="The Broad Institute Genome Sequencing Center for Infectious Disease"/>
            <person name="Wu L."/>
            <person name="Ma J."/>
        </authorList>
    </citation>
    <scope>NUCLEOTIDE SEQUENCE [LARGE SCALE GENOMIC DNA]</scope>
    <source>
        <strain evidence="1 2">JCM 6922</strain>
    </source>
</reference>